<dbReference type="InterPro" id="IPR025405">
    <property type="entry name" value="DUF4131"/>
</dbReference>
<dbReference type="Pfam" id="PF13567">
    <property type="entry name" value="DUF4131"/>
    <property type="match status" value="1"/>
</dbReference>
<dbReference type="PANTHER" id="PTHR30619">
    <property type="entry name" value="DNA INTERNALIZATION/COMPETENCE PROTEIN COMEC/REC2"/>
    <property type="match status" value="1"/>
</dbReference>
<feature type="transmembrane region" description="Helical" evidence="6">
    <location>
        <begin position="29"/>
        <end position="46"/>
    </location>
</feature>
<feature type="transmembrane region" description="Helical" evidence="6">
    <location>
        <begin position="512"/>
        <end position="532"/>
    </location>
</feature>
<evidence type="ECO:0000259" key="7">
    <source>
        <dbReference type="SMART" id="SM00849"/>
    </source>
</evidence>
<feature type="domain" description="Metallo-beta-lactamase" evidence="7">
    <location>
        <begin position="569"/>
        <end position="735"/>
    </location>
</feature>
<organism evidence="8 9">
    <name type="scientific">Glaciecola nitratireducens (strain JCM 12485 / KCTC 12276 / FR1064)</name>
    <dbReference type="NCBI Taxonomy" id="1085623"/>
    <lineage>
        <taxon>Bacteria</taxon>
        <taxon>Pseudomonadati</taxon>
        <taxon>Pseudomonadota</taxon>
        <taxon>Gammaproteobacteria</taxon>
        <taxon>Alteromonadales</taxon>
        <taxon>Alteromonadaceae</taxon>
        <taxon>Brumicola</taxon>
    </lineage>
</organism>
<keyword evidence="2" id="KW-1003">Cell membrane</keyword>
<evidence type="ECO:0000313" key="8">
    <source>
        <dbReference type="EMBL" id="AEP30162.1"/>
    </source>
</evidence>
<proteinExistence type="predicted"/>
<dbReference type="AlphaFoldDB" id="G4QLQ6"/>
<dbReference type="eggNOG" id="COG2333">
    <property type="taxonomic scope" value="Bacteria"/>
</dbReference>
<dbReference type="Pfam" id="PF00753">
    <property type="entry name" value="Lactamase_B"/>
    <property type="match status" value="1"/>
</dbReference>
<keyword evidence="4 6" id="KW-1133">Transmembrane helix</keyword>
<name>G4QLQ6_GLANF</name>
<keyword evidence="5 6" id="KW-0472">Membrane</keyword>
<dbReference type="Gene3D" id="3.60.15.10">
    <property type="entry name" value="Ribonuclease Z/Hydroxyacylglutathione hydrolase-like"/>
    <property type="match status" value="2"/>
</dbReference>
<dbReference type="Proteomes" id="UP000009282">
    <property type="component" value="Chromosome"/>
</dbReference>
<sequence>MSKLHSAMFAFIIVFLSSLFWPALPSIQIMATVALMTIIAAFCVRLRIKTWIFGAILGFLWAGSVGHWYSSWQLPNRYFNENVIIEATVQSLQLPITKVQQRHFFNSSLLKRSSLGNSIHGALSANAQEYGESENRQFEHKSLMLKLSKIGKTTLYHSPLVKLSWFQPSMLFEQGDKVRLVVNMKKPHALANEFGFNRQKWLASQNIVAVGSVKASPTNAILMSHSSIRQNIVNRLLLDANKYNLKNTRWILALGLGERGLFTDEDWKLLQTSGTAHLFAISGLHLGIVSLLFFNLTKAGLFLAIKILALDHQPNIAPWAIIVSIPFCFFYAYLSGFQVPVIRSALAIVFMAYLLFYQLHWRPIAVIICLLMSFFLLFPLSIIGISFWFSFGAIFAILFFMWRFPRYDNTLWEGAKQAIFLQLFLSLIMLPLVAFNFGMISTVSALVNLIVMPVVSMLLVPLCLGLIVMMLLGIDAFIRALLLSLEYCFEQLISFMRILSTLPNASMEVYKIPSIAWLMTFIVLLLMFLPFWPHRKKVITALCVAIITQTMAHNAVEEGWSVRVFDIGQGLSVLVRQYNRFLLYDTGQSFISGGNLAQSVIAPYFEAEAHFISSESHTKNTVPSIDYLINSHMDNDHAGGNNFVFSRYNVTQWLTPAGGCTSNDSFTWGDLSLQMLWPDKTVSGEENNHSCVIKISGKNLSLLLTGDIEAAAERLILNKYADLGTLQADVLVAAHHGSKTSSTLPFVNAVSPKYVVISSKYLNRWQFPHPSVTANFREVNAKVFNTAFDGEVVFEYSNGKVKAQAYRQRWFTPWYMRIQRSQHE</sequence>
<dbReference type="Pfam" id="PF03772">
    <property type="entry name" value="Competence"/>
    <property type="match status" value="1"/>
</dbReference>
<dbReference type="InterPro" id="IPR004797">
    <property type="entry name" value="Competence_ComEC/Rec2"/>
</dbReference>
<dbReference type="STRING" id="1085623.GNIT_2053"/>
<accession>G4QLQ6</accession>
<feature type="transmembrane region" description="Helical" evidence="6">
    <location>
        <begin position="417"/>
        <end position="440"/>
    </location>
</feature>
<dbReference type="CDD" id="cd07731">
    <property type="entry name" value="ComA-like_MBL-fold"/>
    <property type="match status" value="1"/>
</dbReference>
<dbReference type="RefSeq" id="WP_014109036.1">
    <property type="nucleotide sequence ID" value="NC_016041.1"/>
</dbReference>
<evidence type="ECO:0000256" key="2">
    <source>
        <dbReference type="ARBA" id="ARBA00022475"/>
    </source>
</evidence>
<dbReference type="InterPro" id="IPR004477">
    <property type="entry name" value="ComEC_N"/>
</dbReference>
<gene>
    <name evidence="8" type="primary">comEC</name>
    <name evidence="8" type="ordered locus">GNIT_2053</name>
</gene>
<dbReference type="InterPro" id="IPR001279">
    <property type="entry name" value="Metallo-B-lactamas"/>
</dbReference>
<dbReference type="PANTHER" id="PTHR30619:SF1">
    <property type="entry name" value="RECOMBINATION PROTEIN 2"/>
    <property type="match status" value="1"/>
</dbReference>
<feature type="transmembrane region" description="Helical" evidence="6">
    <location>
        <begin position="364"/>
        <end position="382"/>
    </location>
</feature>
<dbReference type="GO" id="GO:0030420">
    <property type="term" value="P:establishment of competence for transformation"/>
    <property type="evidence" value="ECO:0007669"/>
    <property type="project" value="InterPro"/>
</dbReference>
<feature type="transmembrane region" description="Helical" evidence="6">
    <location>
        <begin position="316"/>
        <end position="334"/>
    </location>
</feature>
<dbReference type="GO" id="GO:0005886">
    <property type="term" value="C:plasma membrane"/>
    <property type="evidence" value="ECO:0007669"/>
    <property type="project" value="UniProtKB-SubCell"/>
</dbReference>
<feature type="transmembrane region" description="Helical" evidence="6">
    <location>
        <begin position="388"/>
        <end position="405"/>
    </location>
</feature>
<evidence type="ECO:0000256" key="3">
    <source>
        <dbReference type="ARBA" id="ARBA00022692"/>
    </source>
</evidence>
<feature type="transmembrane region" description="Helical" evidence="6">
    <location>
        <begin position="7"/>
        <end position="23"/>
    </location>
</feature>
<dbReference type="InterPro" id="IPR052159">
    <property type="entry name" value="Competence_DNA_uptake"/>
</dbReference>
<dbReference type="NCBIfam" id="TIGR00361">
    <property type="entry name" value="ComEC_Rec2"/>
    <property type="match status" value="1"/>
</dbReference>
<protein>
    <submittedName>
        <fullName evidence="8">DNA internalization-related competence protein ComEC/Rec2</fullName>
    </submittedName>
</protein>
<dbReference type="KEGG" id="gni:GNIT_2053"/>
<evidence type="ECO:0000256" key="4">
    <source>
        <dbReference type="ARBA" id="ARBA00022989"/>
    </source>
</evidence>
<dbReference type="InterPro" id="IPR036866">
    <property type="entry name" value="RibonucZ/Hydroxyglut_hydro"/>
</dbReference>
<keyword evidence="3 6" id="KW-0812">Transmembrane</keyword>
<evidence type="ECO:0000313" key="9">
    <source>
        <dbReference type="Proteomes" id="UP000009282"/>
    </source>
</evidence>
<dbReference type="SMART" id="SM00849">
    <property type="entry name" value="Lactamase_B"/>
    <property type="match status" value="1"/>
</dbReference>
<evidence type="ECO:0000256" key="5">
    <source>
        <dbReference type="ARBA" id="ARBA00023136"/>
    </source>
</evidence>
<feature type="transmembrane region" description="Helical" evidence="6">
    <location>
        <begin position="278"/>
        <end position="304"/>
    </location>
</feature>
<dbReference type="OrthoDB" id="9761531at2"/>
<feature type="transmembrane region" description="Helical" evidence="6">
    <location>
        <begin position="340"/>
        <end position="357"/>
    </location>
</feature>
<dbReference type="eggNOG" id="COG0658">
    <property type="taxonomic scope" value="Bacteria"/>
</dbReference>
<evidence type="ECO:0000256" key="1">
    <source>
        <dbReference type="ARBA" id="ARBA00004651"/>
    </source>
</evidence>
<evidence type="ECO:0000256" key="6">
    <source>
        <dbReference type="SAM" id="Phobius"/>
    </source>
</evidence>
<reference evidence="8 9" key="1">
    <citation type="journal article" date="2011" name="J. Bacteriol.">
        <title>Complete genome sequence of seawater bacterium Glaciecola nitratireducens FR1064T.</title>
        <authorList>
            <person name="Bian F."/>
            <person name="Qin Q.L."/>
            <person name="Xie B.B."/>
            <person name="Shu Y.L."/>
            <person name="Zhang X.Y."/>
            <person name="Yu Y."/>
            <person name="Chen B."/>
            <person name="Chen X.L."/>
            <person name="Zhou B.C."/>
            <person name="Zhang Y.Z."/>
        </authorList>
    </citation>
    <scope>NUCLEOTIDE SEQUENCE [LARGE SCALE GENOMIC DNA]</scope>
    <source>
        <strain evidence="9">JCM 12485 / KCTC 12276 / FR1064</strain>
    </source>
</reference>
<feature type="transmembrane region" description="Helical" evidence="6">
    <location>
        <begin position="51"/>
        <end position="69"/>
    </location>
</feature>
<feature type="transmembrane region" description="Helical" evidence="6">
    <location>
        <begin position="446"/>
        <end position="473"/>
    </location>
</feature>
<dbReference type="EMBL" id="CP003060">
    <property type="protein sequence ID" value="AEP30162.1"/>
    <property type="molecule type" value="Genomic_DNA"/>
</dbReference>
<dbReference type="SUPFAM" id="SSF56281">
    <property type="entry name" value="Metallo-hydrolase/oxidoreductase"/>
    <property type="match status" value="1"/>
</dbReference>
<dbReference type="NCBIfam" id="TIGR00360">
    <property type="entry name" value="ComEC_N-term"/>
    <property type="match status" value="1"/>
</dbReference>
<dbReference type="InterPro" id="IPR035681">
    <property type="entry name" value="ComA-like_MBL"/>
</dbReference>
<keyword evidence="9" id="KW-1185">Reference proteome</keyword>
<dbReference type="HOGENOM" id="CLU_010363_3_0_6"/>
<comment type="subcellular location">
    <subcellularLocation>
        <location evidence="1">Cell membrane</location>
        <topology evidence="1">Multi-pass membrane protein</topology>
    </subcellularLocation>
</comment>